<dbReference type="AlphaFoldDB" id="A0A0C9X701"/>
<proteinExistence type="predicted"/>
<dbReference type="Proteomes" id="UP000054477">
    <property type="component" value="Unassembled WGS sequence"/>
</dbReference>
<name>A0A0C9X701_9AGAR</name>
<feature type="region of interest" description="Disordered" evidence="1">
    <location>
        <begin position="22"/>
        <end position="42"/>
    </location>
</feature>
<protein>
    <submittedName>
        <fullName evidence="2">Uncharacterized protein</fullName>
    </submittedName>
</protein>
<keyword evidence="3" id="KW-1185">Reference proteome</keyword>
<sequence length="55" mass="5939">MGYFGFAGVTSGVIWDGASQNERFRSSTRRAKPENGNMGFGVNSHARRVTLSICG</sequence>
<gene>
    <name evidence="2" type="ORF">K443DRAFT_681768</name>
</gene>
<evidence type="ECO:0000313" key="3">
    <source>
        <dbReference type="Proteomes" id="UP000054477"/>
    </source>
</evidence>
<dbReference type="HOGENOM" id="CLU_3032689_0_0_1"/>
<reference evidence="3" key="2">
    <citation type="submission" date="2015-01" db="EMBL/GenBank/DDBJ databases">
        <title>Evolutionary Origins and Diversification of the Mycorrhizal Mutualists.</title>
        <authorList>
            <consortium name="DOE Joint Genome Institute"/>
            <consortium name="Mycorrhizal Genomics Consortium"/>
            <person name="Kohler A."/>
            <person name="Kuo A."/>
            <person name="Nagy L.G."/>
            <person name="Floudas D."/>
            <person name="Copeland A."/>
            <person name="Barry K.W."/>
            <person name="Cichocki N."/>
            <person name="Veneault-Fourrey C."/>
            <person name="LaButti K."/>
            <person name="Lindquist E.A."/>
            <person name="Lipzen A."/>
            <person name="Lundell T."/>
            <person name="Morin E."/>
            <person name="Murat C."/>
            <person name="Riley R."/>
            <person name="Ohm R."/>
            <person name="Sun H."/>
            <person name="Tunlid A."/>
            <person name="Henrissat B."/>
            <person name="Grigoriev I.V."/>
            <person name="Hibbett D.S."/>
            <person name="Martin F."/>
        </authorList>
    </citation>
    <scope>NUCLEOTIDE SEQUENCE [LARGE SCALE GENOMIC DNA]</scope>
    <source>
        <strain evidence="3">LaAM-08-1</strain>
    </source>
</reference>
<evidence type="ECO:0000313" key="2">
    <source>
        <dbReference type="EMBL" id="KIJ97113.1"/>
    </source>
</evidence>
<reference evidence="2 3" key="1">
    <citation type="submission" date="2014-04" db="EMBL/GenBank/DDBJ databases">
        <authorList>
            <consortium name="DOE Joint Genome Institute"/>
            <person name="Kuo A."/>
            <person name="Kohler A."/>
            <person name="Nagy L.G."/>
            <person name="Floudas D."/>
            <person name="Copeland A."/>
            <person name="Barry K.W."/>
            <person name="Cichocki N."/>
            <person name="Veneault-Fourrey C."/>
            <person name="LaButti K."/>
            <person name="Lindquist E.A."/>
            <person name="Lipzen A."/>
            <person name="Lundell T."/>
            <person name="Morin E."/>
            <person name="Murat C."/>
            <person name="Sun H."/>
            <person name="Tunlid A."/>
            <person name="Henrissat B."/>
            <person name="Grigoriev I.V."/>
            <person name="Hibbett D.S."/>
            <person name="Martin F."/>
            <person name="Nordberg H.P."/>
            <person name="Cantor M.N."/>
            <person name="Hua S.X."/>
        </authorList>
    </citation>
    <scope>NUCLEOTIDE SEQUENCE [LARGE SCALE GENOMIC DNA]</scope>
    <source>
        <strain evidence="2 3">LaAM-08-1</strain>
    </source>
</reference>
<organism evidence="2 3">
    <name type="scientific">Laccaria amethystina LaAM-08-1</name>
    <dbReference type="NCBI Taxonomy" id="1095629"/>
    <lineage>
        <taxon>Eukaryota</taxon>
        <taxon>Fungi</taxon>
        <taxon>Dikarya</taxon>
        <taxon>Basidiomycota</taxon>
        <taxon>Agaricomycotina</taxon>
        <taxon>Agaricomycetes</taxon>
        <taxon>Agaricomycetidae</taxon>
        <taxon>Agaricales</taxon>
        <taxon>Agaricineae</taxon>
        <taxon>Hydnangiaceae</taxon>
        <taxon>Laccaria</taxon>
    </lineage>
</organism>
<evidence type="ECO:0000256" key="1">
    <source>
        <dbReference type="SAM" id="MobiDB-lite"/>
    </source>
</evidence>
<dbReference type="EMBL" id="KN838701">
    <property type="protein sequence ID" value="KIJ97113.1"/>
    <property type="molecule type" value="Genomic_DNA"/>
</dbReference>
<accession>A0A0C9X701</accession>